<feature type="domain" description="Tf2-1-like SH3-like" evidence="17">
    <location>
        <begin position="326"/>
        <end position="390"/>
    </location>
</feature>
<dbReference type="CDD" id="cd09274">
    <property type="entry name" value="RNase_HI_RT_Ty3"/>
    <property type="match status" value="1"/>
</dbReference>
<feature type="domain" description="Integrase zinc-binding" evidence="16">
    <location>
        <begin position="219"/>
        <end position="254"/>
    </location>
</feature>
<dbReference type="Proteomes" id="UP001151760">
    <property type="component" value="Unassembled WGS sequence"/>
</dbReference>
<keyword evidence="2" id="KW-0808">Transferase</keyword>
<evidence type="ECO:0000256" key="2">
    <source>
        <dbReference type="ARBA" id="ARBA00022679"/>
    </source>
</evidence>
<evidence type="ECO:0000256" key="10">
    <source>
        <dbReference type="ARBA" id="ARBA00022908"/>
    </source>
</evidence>
<dbReference type="SUPFAM" id="SSF56672">
    <property type="entry name" value="DNA/RNA polymerases"/>
    <property type="match status" value="1"/>
</dbReference>
<dbReference type="PANTHER" id="PTHR37984">
    <property type="entry name" value="PROTEIN CBG26694"/>
    <property type="match status" value="1"/>
</dbReference>
<evidence type="ECO:0000256" key="4">
    <source>
        <dbReference type="ARBA" id="ARBA00022722"/>
    </source>
</evidence>
<keyword evidence="3" id="KW-0548">Nucleotidyltransferase</keyword>
<dbReference type="PANTHER" id="PTHR37984:SF5">
    <property type="entry name" value="PROTEIN NYNRIN-LIKE"/>
    <property type="match status" value="1"/>
</dbReference>
<evidence type="ECO:0000256" key="11">
    <source>
        <dbReference type="ARBA" id="ARBA00022918"/>
    </source>
</evidence>
<reference evidence="18" key="2">
    <citation type="submission" date="2022-01" db="EMBL/GenBank/DDBJ databases">
        <authorList>
            <person name="Yamashiro T."/>
            <person name="Shiraishi A."/>
            <person name="Satake H."/>
            <person name="Nakayama K."/>
        </authorList>
    </citation>
    <scope>NUCLEOTIDE SEQUENCE</scope>
</reference>
<keyword evidence="8" id="KW-0378">Hydrolase</keyword>
<keyword evidence="14" id="KW-0233">DNA recombination</keyword>
<reference evidence="18" key="1">
    <citation type="journal article" date="2022" name="Int. J. Mol. Sci.">
        <title>Draft Genome of Tanacetum Coccineum: Genomic Comparison of Closely Related Tanacetum-Family Plants.</title>
        <authorList>
            <person name="Yamashiro T."/>
            <person name="Shiraishi A."/>
            <person name="Nakayama K."/>
            <person name="Satake H."/>
        </authorList>
    </citation>
    <scope>NUCLEOTIDE SEQUENCE</scope>
</reference>
<name>A0ABQ5CW76_9ASTR</name>
<evidence type="ECO:0000256" key="13">
    <source>
        <dbReference type="ARBA" id="ARBA00023125"/>
    </source>
</evidence>
<protein>
    <submittedName>
        <fullName evidence="18">Reverse transcriptase domain-containing protein</fullName>
    </submittedName>
</protein>
<keyword evidence="10" id="KW-0229">DNA integration</keyword>
<gene>
    <name evidence="18" type="ORF">Tco_0911243</name>
</gene>
<sequence>MTKLNQNNVKFGWGEKEAEAFQLLKQKLCSTSILSLLEGIKNFVVYYDASHKGLGAMLMKKEKVIAYASRQLKVHEKNYTTHDLELGAIAFALKIWRHYLYGTKCTMFTDHKSLQHILDQKELNMRQRRWLELLSNYNCEILYHLGKANVVVDALSGKEQIKPLRVRALVMTIDLYLTSQILNAQAEAMKEENVLEENLRGMNKEFETRPDGTLYIEKRNKMYHDLKKLYWWPNMKVDIATYVCKCLTCAKVKSKYQKPSILLTEIADLHLISSSRSRKPSQLTGPKIIHETTEKIIQIKNRIQAARDRQKSYDDVRRKPLEFQVGDKVMLKVSPCKGVTRFGKRGKLDLRYIGPFKVTTKVGPVAYRLEPPQQLNKVNSTFHVSNLKKCLSDETLVIPLEEIQIDDKLHFIEEPVEIMDWAVKRLKQSRIPIVKVSDVPEDSRENRSENPLASDLAEASLPKKEKGFFAFVRLVRWAPMGFYSFVPCRRSLKFLIHRLRVNHAFFSFLLLGRLGCWVPQMVPNVEVNLRRLLVLGKSDLSGDKCQVHLGSSGAWSFVS</sequence>
<dbReference type="InterPro" id="IPR056924">
    <property type="entry name" value="SH3_Tf2-1"/>
</dbReference>
<evidence type="ECO:0000256" key="1">
    <source>
        <dbReference type="ARBA" id="ARBA00022670"/>
    </source>
</evidence>
<keyword evidence="7" id="KW-0255">Endonuclease</keyword>
<evidence type="ECO:0000259" key="15">
    <source>
        <dbReference type="Pfam" id="PF17917"/>
    </source>
</evidence>
<dbReference type="Pfam" id="PF24626">
    <property type="entry name" value="SH3_Tf2-1"/>
    <property type="match status" value="1"/>
</dbReference>
<comment type="caution">
    <text evidence="18">The sequence shown here is derived from an EMBL/GenBank/DDBJ whole genome shotgun (WGS) entry which is preliminary data.</text>
</comment>
<evidence type="ECO:0000256" key="6">
    <source>
        <dbReference type="ARBA" id="ARBA00022750"/>
    </source>
</evidence>
<evidence type="ECO:0000256" key="9">
    <source>
        <dbReference type="ARBA" id="ARBA00022842"/>
    </source>
</evidence>
<keyword evidence="13" id="KW-0238">DNA-binding</keyword>
<evidence type="ECO:0000313" key="19">
    <source>
        <dbReference type="Proteomes" id="UP001151760"/>
    </source>
</evidence>
<evidence type="ECO:0000256" key="12">
    <source>
        <dbReference type="ARBA" id="ARBA00022932"/>
    </source>
</evidence>
<dbReference type="GO" id="GO:0003964">
    <property type="term" value="F:RNA-directed DNA polymerase activity"/>
    <property type="evidence" value="ECO:0007669"/>
    <property type="project" value="UniProtKB-KW"/>
</dbReference>
<proteinExistence type="predicted"/>
<dbReference type="InterPro" id="IPR041588">
    <property type="entry name" value="Integrase_H2C2"/>
</dbReference>
<dbReference type="InterPro" id="IPR041373">
    <property type="entry name" value="RT_RNaseH"/>
</dbReference>
<organism evidence="18 19">
    <name type="scientific">Tanacetum coccineum</name>
    <dbReference type="NCBI Taxonomy" id="301880"/>
    <lineage>
        <taxon>Eukaryota</taxon>
        <taxon>Viridiplantae</taxon>
        <taxon>Streptophyta</taxon>
        <taxon>Embryophyta</taxon>
        <taxon>Tracheophyta</taxon>
        <taxon>Spermatophyta</taxon>
        <taxon>Magnoliopsida</taxon>
        <taxon>eudicotyledons</taxon>
        <taxon>Gunneridae</taxon>
        <taxon>Pentapetalae</taxon>
        <taxon>asterids</taxon>
        <taxon>campanulids</taxon>
        <taxon>Asterales</taxon>
        <taxon>Asteraceae</taxon>
        <taxon>Asteroideae</taxon>
        <taxon>Anthemideae</taxon>
        <taxon>Anthemidinae</taxon>
        <taxon>Tanacetum</taxon>
    </lineage>
</organism>
<evidence type="ECO:0000256" key="3">
    <source>
        <dbReference type="ARBA" id="ARBA00022695"/>
    </source>
</evidence>
<keyword evidence="12" id="KW-0239">DNA-directed DNA polymerase</keyword>
<keyword evidence="5" id="KW-0479">Metal-binding</keyword>
<evidence type="ECO:0000259" key="16">
    <source>
        <dbReference type="Pfam" id="PF17921"/>
    </source>
</evidence>
<feature type="domain" description="Reverse transcriptase RNase H-like" evidence="15">
    <location>
        <begin position="41"/>
        <end position="137"/>
    </location>
</feature>
<evidence type="ECO:0000256" key="8">
    <source>
        <dbReference type="ARBA" id="ARBA00022801"/>
    </source>
</evidence>
<keyword evidence="4" id="KW-0540">Nuclease</keyword>
<keyword evidence="1" id="KW-0645">Protease</keyword>
<keyword evidence="6" id="KW-0064">Aspartyl protease</keyword>
<dbReference type="Pfam" id="PF17921">
    <property type="entry name" value="Integrase_H2C2"/>
    <property type="match status" value="1"/>
</dbReference>
<evidence type="ECO:0000313" key="18">
    <source>
        <dbReference type="EMBL" id="GJT30968.1"/>
    </source>
</evidence>
<keyword evidence="19" id="KW-1185">Reference proteome</keyword>
<dbReference type="Gene3D" id="1.10.340.70">
    <property type="match status" value="1"/>
</dbReference>
<dbReference type="Pfam" id="PF17917">
    <property type="entry name" value="RT_RNaseH"/>
    <property type="match status" value="1"/>
</dbReference>
<keyword evidence="9" id="KW-0460">Magnesium</keyword>
<evidence type="ECO:0000256" key="5">
    <source>
        <dbReference type="ARBA" id="ARBA00022723"/>
    </source>
</evidence>
<dbReference type="Gene3D" id="3.10.20.370">
    <property type="match status" value="1"/>
</dbReference>
<dbReference type="EMBL" id="BQNB010014667">
    <property type="protein sequence ID" value="GJT30968.1"/>
    <property type="molecule type" value="Genomic_DNA"/>
</dbReference>
<dbReference type="InterPro" id="IPR050951">
    <property type="entry name" value="Retrovirus_Pol_polyprotein"/>
</dbReference>
<accession>A0ABQ5CW76</accession>
<evidence type="ECO:0000256" key="14">
    <source>
        <dbReference type="ARBA" id="ARBA00023172"/>
    </source>
</evidence>
<evidence type="ECO:0000259" key="17">
    <source>
        <dbReference type="Pfam" id="PF24626"/>
    </source>
</evidence>
<evidence type="ECO:0000256" key="7">
    <source>
        <dbReference type="ARBA" id="ARBA00022759"/>
    </source>
</evidence>
<keyword evidence="11 18" id="KW-0695">RNA-directed DNA polymerase</keyword>
<dbReference type="InterPro" id="IPR043502">
    <property type="entry name" value="DNA/RNA_pol_sf"/>
</dbReference>